<feature type="transmembrane region" description="Helical" evidence="2">
    <location>
        <begin position="165"/>
        <end position="185"/>
    </location>
</feature>
<keyword evidence="2" id="KW-1133">Transmembrane helix</keyword>
<evidence type="ECO:0000256" key="1">
    <source>
        <dbReference type="SAM" id="Coils"/>
    </source>
</evidence>
<evidence type="ECO:0000256" key="2">
    <source>
        <dbReference type="SAM" id="Phobius"/>
    </source>
</evidence>
<feature type="transmembrane region" description="Helical" evidence="2">
    <location>
        <begin position="20"/>
        <end position="39"/>
    </location>
</feature>
<accession>A0A1G2DVN8</accession>
<feature type="transmembrane region" description="Helical" evidence="2">
    <location>
        <begin position="45"/>
        <end position="64"/>
    </location>
</feature>
<proteinExistence type="predicted"/>
<reference evidence="3 4" key="1">
    <citation type="journal article" date="2016" name="Nat. Commun.">
        <title>Thousands of microbial genomes shed light on interconnected biogeochemical processes in an aquifer system.</title>
        <authorList>
            <person name="Anantharaman K."/>
            <person name="Brown C.T."/>
            <person name="Hug L.A."/>
            <person name="Sharon I."/>
            <person name="Castelle C.J."/>
            <person name="Probst A.J."/>
            <person name="Thomas B.C."/>
            <person name="Singh A."/>
            <person name="Wilkins M.J."/>
            <person name="Karaoz U."/>
            <person name="Brodie E.L."/>
            <person name="Williams K.H."/>
            <person name="Hubbard S.S."/>
            <person name="Banfield J.F."/>
        </authorList>
    </citation>
    <scope>NUCLEOTIDE SEQUENCE [LARGE SCALE GENOMIC DNA]</scope>
</reference>
<dbReference type="AlphaFoldDB" id="A0A1G2DVN8"/>
<feature type="coiled-coil region" evidence="1">
    <location>
        <begin position="214"/>
        <end position="290"/>
    </location>
</feature>
<keyword evidence="2" id="KW-0472">Membrane</keyword>
<dbReference type="EMBL" id="MHLV01000019">
    <property type="protein sequence ID" value="OGZ17613.1"/>
    <property type="molecule type" value="Genomic_DNA"/>
</dbReference>
<protein>
    <submittedName>
        <fullName evidence="3">Uncharacterized protein</fullName>
    </submittedName>
</protein>
<comment type="caution">
    <text evidence="3">The sequence shown here is derived from an EMBL/GenBank/DDBJ whole genome shotgun (WGS) entry which is preliminary data.</text>
</comment>
<organism evidence="3 4">
    <name type="scientific">Candidatus Nealsonbacteria bacterium RBG_13_36_15</name>
    <dbReference type="NCBI Taxonomy" id="1801660"/>
    <lineage>
        <taxon>Bacteria</taxon>
        <taxon>Candidatus Nealsoniibacteriota</taxon>
    </lineage>
</organism>
<dbReference type="Proteomes" id="UP000176752">
    <property type="component" value="Unassembled WGS sequence"/>
</dbReference>
<feature type="transmembrane region" description="Helical" evidence="2">
    <location>
        <begin position="125"/>
        <end position="145"/>
    </location>
</feature>
<feature type="transmembrane region" description="Helical" evidence="2">
    <location>
        <begin position="102"/>
        <end position="120"/>
    </location>
</feature>
<gene>
    <name evidence="3" type="ORF">A2Z78_00465</name>
</gene>
<feature type="transmembrane region" description="Helical" evidence="2">
    <location>
        <begin position="76"/>
        <end position="96"/>
    </location>
</feature>
<evidence type="ECO:0000313" key="4">
    <source>
        <dbReference type="Proteomes" id="UP000176752"/>
    </source>
</evidence>
<keyword evidence="2" id="KW-0812">Transmembrane</keyword>
<keyword evidence="1" id="KW-0175">Coiled coil</keyword>
<evidence type="ECO:0000313" key="3">
    <source>
        <dbReference type="EMBL" id="OGZ17613.1"/>
    </source>
</evidence>
<dbReference type="STRING" id="1801660.A2Z78_00465"/>
<name>A0A1G2DVN8_9BACT</name>
<sequence length="292" mass="33930">MQEQVTAQEALWRIRNALSFRFPIVSSLLFAALVLKVVFGVPFSHYLFLLAPLLMLSAFSYDSIMKIIKKPSPSQVFNLYYVFLCLDAITFTFIIYFLGGVAWFGFIFYAFYFMVLFPLLPKNYVYFYFIYCTVLYSILVTGQFLEIFPYNNVFGLKEPLHLKKPFVLTSLTATVITLWALGYMGNFTVGLLREKIAKLQVIKIALIKEKASLEVKVQSRTKELQEEREGLEARVQERTRELGEERGELTKRIEELEAFHKLVVGRELKMSELKEEIEKLNKLKKQNGKNIS</sequence>